<evidence type="ECO:0000313" key="3">
    <source>
        <dbReference type="EMBL" id="MCU4718167.1"/>
    </source>
</evidence>
<feature type="region of interest" description="Disordered" evidence="1">
    <location>
        <begin position="223"/>
        <end position="292"/>
    </location>
</feature>
<accession>A0AAE3IBX8</accession>
<evidence type="ECO:0000313" key="5">
    <source>
        <dbReference type="Proteomes" id="UP001208186"/>
    </source>
</evidence>
<reference evidence="4" key="1">
    <citation type="submission" date="2023-02" db="EMBL/GenBank/DDBJ databases">
        <title>Enrichment on poylsaccharides allowed isolation of novel metabolic and taxonomic groups of Haloarchaea.</title>
        <authorList>
            <person name="Sorokin D.Y."/>
            <person name="Elcheninov A.G."/>
            <person name="Khizhniak T.V."/>
            <person name="Kolganova T.V."/>
            <person name="Kublanov I.V."/>
        </authorList>
    </citation>
    <scope>NUCLEOTIDE SEQUENCE</scope>
    <source>
        <strain evidence="3 5">HArc-curdl5-1</strain>
        <strain evidence="4">HArc-curdl7</strain>
    </source>
</reference>
<evidence type="ECO:0000313" key="6">
    <source>
        <dbReference type="Proteomes" id="UP001209746"/>
    </source>
</evidence>
<keyword evidence="2" id="KW-0472">Membrane</keyword>
<feature type="compositionally biased region" description="Basic and acidic residues" evidence="1">
    <location>
        <begin position="233"/>
        <end position="258"/>
    </location>
</feature>
<feature type="transmembrane region" description="Helical" evidence="2">
    <location>
        <begin position="184"/>
        <end position="201"/>
    </location>
</feature>
<evidence type="ECO:0000313" key="4">
    <source>
        <dbReference type="EMBL" id="MCU4726413.1"/>
    </source>
</evidence>
<sequence>MSVDDRIDRALSASRIRQGLDRFLSGSTVVSTLSSLARDRADRLRARGRTVRSWLERSTLGQAGRAVSRRLGELVGGSRALSGLSAVERWVRSSWLYRWLTAEPEPDVVVIDLRETVTVRPFLTAIDESIGLLVTGRRTSIVRRSVERGWRRFRSSPVRYASLFGLFALLGATAASVVRGTLSAGGVWLRLVLAVAFLLGARVDRPWAELRTSRPVQLLLAALEPPEPPGEQGSRDARGIGASDHPEDRSAERSRGDDDSGTSTSSDDASGTSPSSDDASGTSPSSDDASDS</sequence>
<comment type="caution">
    <text evidence="4">The sequence shown here is derived from an EMBL/GenBank/DDBJ whole genome shotgun (WGS) entry which is preliminary data.</text>
</comment>
<evidence type="ECO:0000256" key="1">
    <source>
        <dbReference type="SAM" id="MobiDB-lite"/>
    </source>
</evidence>
<name>A0AAE3IBX8_9EURY</name>
<dbReference type="EMBL" id="JAOPKC010000008">
    <property type="protein sequence ID" value="MCU4718167.1"/>
    <property type="molecule type" value="Genomic_DNA"/>
</dbReference>
<proteinExistence type="predicted"/>
<protein>
    <submittedName>
        <fullName evidence="4">Uncharacterized protein</fullName>
    </submittedName>
</protein>
<evidence type="ECO:0000256" key="2">
    <source>
        <dbReference type="SAM" id="Phobius"/>
    </source>
</evidence>
<organism evidence="4 6">
    <name type="scientific">Halapricum hydrolyticum</name>
    <dbReference type="NCBI Taxonomy" id="2979991"/>
    <lineage>
        <taxon>Archaea</taxon>
        <taxon>Methanobacteriati</taxon>
        <taxon>Methanobacteriota</taxon>
        <taxon>Stenosarchaea group</taxon>
        <taxon>Halobacteria</taxon>
        <taxon>Halobacteriales</taxon>
        <taxon>Haloarculaceae</taxon>
        <taxon>Halapricum</taxon>
    </lineage>
</organism>
<gene>
    <name evidence="4" type="ORF">OB914_05455</name>
    <name evidence="3" type="ORF">OB916_08840</name>
</gene>
<keyword evidence="5" id="KW-1185">Reference proteome</keyword>
<dbReference type="AlphaFoldDB" id="A0AAE3IBX8"/>
<feature type="transmembrane region" description="Helical" evidence="2">
    <location>
        <begin position="158"/>
        <end position="178"/>
    </location>
</feature>
<keyword evidence="2" id="KW-0812">Transmembrane</keyword>
<dbReference type="Proteomes" id="UP001208186">
    <property type="component" value="Unassembled WGS sequence"/>
</dbReference>
<dbReference type="EMBL" id="JAOPKD010000003">
    <property type="protein sequence ID" value="MCU4726413.1"/>
    <property type="molecule type" value="Genomic_DNA"/>
</dbReference>
<dbReference type="Proteomes" id="UP001209746">
    <property type="component" value="Unassembled WGS sequence"/>
</dbReference>
<dbReference type="RefSeq" id="WP_315908926.1">
    <property type="nucleotide sequence ID" value="NZ_JAOPKC010000008.1"/>
</dbReference>
<feature type="compositionally biased region" description="Low complexity" evidence="1">
    <location>
        <begin position="261"/>
        <end position="292"/>
    </location>
</feature>
<keyword evidence="2" id="KW-1133">Transmembrane helix</keyword>